<feature type="transmembrane region" description="Helical" evidence="1">
    <location>
        <begin position="28"/>
        <end position="45"/>
    </location>
</feature>
<dbReference type="EMBL" id="FXAY01000005">
    <property type="protein sequence ID" value="SMG43474.1"/>
    <property type="molecule type" value="Genomic_DNA"/>
</dbReference>
<dbReference type="Pfam" id="PF10990">
    <property type="entry name" value="DUF2809"/>
    <property type="match status" value="1"/>
</dbReference>
<dbReference type="AlphaFoldDB" id="A0A1X7KRN6"/>
<dbReference type="Proteomes" id="UP000193244">
    <property type="component" value="Unassembled WGS sequence"/>
</dbReference>
<gene>
    <name evidence="3" type="ORF">SAMN06296010_2783</name>
</gene>
<feature type="transmembrane region" description="Helical" evidence="1">
    <location>
        <begin position="54"/>
        <end position="75"/>
    </location>
</feature>
<evidence type="ECO:0000313" key="3">
    <source>
        <dbReference type="EMBL" id="SMG43474.1"/>
    </source>
</evidence>
<name>A0A1X7KRN6_9MICO</name>
<evidence type="ECO:0008006" key="5">
    <source>
        <dbReference type="Google" id="ProtNLM"/>
    </source>
</evidence>
<keyword evidence="1" id="KW-0472">Membrane</keyword>
<protein>
    <recommendedName>
        <fullName evidence="5">DUF2809 domain-containing protein</fullName>
    </recommendedName>
</protein>
<evidence type="ECO:0000256" key="1">
    <source>
        <dbReference type="SAM" id="Phobius"/>
    </source>
</evidence>
<dbReference type="InterPro" id="IPR021257">
    <property type="entry name" value="DUF2809"/>
</dbReference>
<organism evidence="3 4">
    <name type="scientific">Agreia pratensis</name>
    <dbReference type="NCBI Taxonomy" id="150121"/>
    <lineage>
        <taxon>Bacteria</taxon>
        <taxon>Bacillati</taxon>
        <taxon>Actinomycetota</taxon>
        <taxon>Actinomycetes</taxon>
        <taxon>Micrococcales</taxon>
        <taxon>Microbacteriaceae</taxon>
        <taxon>Agreia</taxon>
    </lineage>
</organism>
<evidence type="ECO:0000256" key="2">
    <source>
        <dbReference type="SAM" id="SignalP"/>
    </source>
</evidence>
<feature type="transmembrane region" description="Helical" evidence="1">
    <location>
        <begin position="95"/>
        <end position="118"/>
    </location>
</feature>
<dbReference type="RefSeq" id="WP_176223366.1">
    <property type="nucleotide sequence ID" value="NZ_FXAY01000005.1"/>
</dbReference>
<feature type="signal peptide" evidence="2">
    <location>
        <begin position="1"/>
        <end position="23"/>
    </location>
</feature>
<keyword evidence="4" id="KW-1185">Reference proteome</keyword>
<keyword evidence="1" id="KW-1133">Transmembrane helix</keyword>
<keyword evidence="1" id="KW-0812">Transmembrane</keyword>
<proteinExistence type="predicted"/>
<sequence length="133" mass="14188">MKRRVTLVIAACAVVATGLFVHALDGEVAAFVSDSLYTVLVYLILRMVFVRARLVWPALAAFAFSAMIEVLQLSGLPEQWGNAFPPARLVLGASFSAMDLVAYALGALVIGLADLVVLRTVESRASRSARPPA</sequence>
<accession>A0A1X7KRN6</accession>
<dbReference type="STRING" id="150121.SAMN06296010_2783"/>
<reference evidence="4" key="1">
    <citation type="submission" date="2017-04" db="EMBL/GenBank/DDBJ databases">
        <authorList>
            <person name="Varghese N."/>
            <person name="Submissions S."/>
        </authorList>
    </citation>
    <scope>NUCLEOTIDE SEQUENCE [LARGE SCALE GENOMIC DNA]</scope>
    <source>
        <strain evidence="4">VKM Ac-2510</strain>
    </source>
</reference>
<feature type="chain" id="PRO_5013367328" description="DUF2809 domain-containing protein" evidence="2">
    <location>
        <begin position="24"/>
        <end position="133"/>
    </location>
</feature>
<keyword evidence="2" id="KW-0732">Signal</keyword>
<evidence type="ECO:0000313" key="4">
    <source>
        <dbReference type="Proteomes" id="UP000193244"/>
    </source>
</evidence>